<evidence type="ECO:0000313" key="1">
    <source>
        <dbReference type="EMBL" id="CAG9280955.1"/>
    </source>
</evidence>
<dbReference type="Gene3D" id="2.40.70.10">
    <property type="entry name" value="Acid Proteases"/>
    <property type="match status" value="2"/>
</dbReference>
<dbReference type="Proteomes" id="UP000836788">
    <property type="component" value="Chromosome 14"/>
</dbReference>
<proteinExistence type="predicted"/>
<dbReference type="InterPro" id="IPR021109">
    <property type="entry name" value="Peptidase_aspartic_dom_sf"/>
</dbReference>
<dbReference type="AlphaFoldDB" id="A0A8J9X2K9"/>
<gene>
    <name evidence="1" type="ORF">PTTT1_LOCUS14943</name>
</gene>
<protein>
    <recommendedName>
        <fullName evidence="2">Peptidase A2 domain-containing protein</fullName>
    </recommendedName>
</protein>
<name>A0A8J9X2K9_PHATR</name>
<sequence length="465" mass="50488">MIINLQLVAEAYPMKAAILLLVASYIVNVFAWSSAWTYSSPATRPATAISPFRWLATSSSTEGDAFSSSVSDASDLLQKIRNMSIRSIKEELVRYKVSTTDVFEKEDLVQRLFQARRKNPTPPPTPNAKLRNTTGVRDLSKNDMIEVPLLLTSMDKTIPVPAAHMPANYNTMTPTEQPYATIQIEIPGGRTLSLLLDTACSGFVLRPEVISRYNLPKMSTPVTMTGAGGTTGTTGLSQIQSFTVKGDPQQTRFGPLPAAVQDIGALPKALDGIIGLSFLQQFVCVELNFRHGLVRFFHKTPPSNSDDDWQMIAHSEMRMLPRLGIYTVPVQLGGRGPVNMLVDSGAASTFLTWKGVQDLGLDRTSPAIQPISAMGALGSDNVAIALTHRLHVSSILQLGRTSSYPGLSLKGPRDRLPIDIGQIPVVQSLESEGCGGILGIDVLMRCGAVRFHFQSSTGRTMTLFQ</sequence>
<dbReference type="Pfam" id="PF13650">
    <property type="entry name" value="Asp_protease_2"/>
    <property type="match status" value="2"/>
</dbReference>
<accession>A0A8J9X2K9</accession>
<reference evidence="1" key="1">
    <citation type="submission" date="2022-02" db="EMBL/GenBank/DDBJ databases">
        <authorList>
            <person name="Giguere J D."/>
        </authorList>
    </citation>
    <scope>NUCLEOTIDE SEQUENCE</scope>
    <source>
        <strain evidence="1">CCAP 1055/1</strain>
    </source>
</reference>
<organism evidence="1">
    <name type="scientific">Phaeodactylum tricornutum</name>
    <name type="common">Diatom</name>
    <dbReference type="NCBI Taxonomy" id="2850"/>
    <lineage>
        <taxon>Eukaryota</taxon>
        <taxon>Sar</taxon>
        <taxon>Stramenopiles</taxon>
        <taxon>Ochrophyta</taxon>
        <taxon>Bacillariophyta</taxon>
        <taxon>Bacillariophyceae</taxon>
        <taxon>Bacillariophycidae</taxon>
        <taxon>Naviculales</taxon>
        <taxon>Phaeodactylaceae</taxon>
        <taxon>Phaeodactylum</taxon>
    </lineage>
</organism>
<dbReference type="EMBL" id="OU594955">
    <property type="protein sequence ID" value="CAG9280955.1"/>
    <property type="molecule type" value="Genomic_DNA"/>
</dbReference>
<dbReference type="SUPFAM" id="SSF50630">
    <property type="entry name" value="Acid proteases"/>
    <property type="match status" value="1"/>
</dbReference>
<evidence type="ECO:0008006" key="2">
    <source>
        <dbReference type="Google" id="ProtNLM"/>
    </source>
</evidence>